<evidence type="ECO:0000313" key="5">
    <source>
        <dbReference type="EMBL" id="CAJ1379125.1"/>
    </source>
</evidence>
<name>A0AA36MT68_9DINO</name>
<dbReference type="PANTHER" id="PTHR24161">
    <property type="entry name" value="ANK_REP_REGION DOMAIN-CONTAINING PROTEIN-RELATED"/>
    <property type="match status" value="1"/>
</dbReference>
<dbReference type="InterPro" id="IPR036770">
    <property type="entry name" value="Ankyrin_rpt-contain_sf"/>
</dbReference>
<keyword evidence="2 3" id="KW-0040">ANK repeat</keyword>
<proteinExistence type="predicted"/>
<dbReference type="Pfam" id="PF12796">
    <property type="entry name" value="Ank_2"/>
    <property type="match status" value="1"/>
</dbReference>
<feature type="compositionally biased region" description="Basic and acidic residues" evidence="4">
    <location>
        <begin position="544"/>
        <end position="553"/>
    </location>
</feature>
<dbReference type="Proteomes" id="UP001178507">
    <property type="component" value="Unassembled WGS sequence"/>
</dbReference>
<accession>A0AA36MT68</accession>
<organism evidence="5 6">
    <name type="scientific">Effrenium voratum</name>
    <dbReference type="NCBI Taxonomy" id="2562239"/>
    <lineage>
        <taxon>Eukaryota</taxon>
        <taxon>Sar</taxon>
        <taxon>Alveolata</taxon>
        <taxon>Dinophyceae</taxon>
        <taxon>Suessiales</taxon>
        <taxon>Symbiodiniaceae</taxon>
        <taxon>Effrenium</taxon>
    </lineage>
</organism>
<evidence type="ECO:0000256" key="3">
    <source>
        <dbReference type="PROSITE-ProRule" id="PRU00023"/>
    </source>
</evidence>
<sequence length="1115" mass="125516">MTRKWGWREGTTFDRTRRVQLWPRATAEGESENGKAKAEVSSESSSSGTEDSASSKEEASEARIIKSVRIQEAESEDAAEDAESAKDATGDSEGAKDAARDAVSAKDMTGAVESAKDVNGPEQARLAGASPKASPSSPKAKTSPASKAKPRSAQEARSPKALTPPSPKAMGRRRSSQSLVPHELQKLQEGADFEAAKVRRAVAAAAKRVKAVQAKSKAEPPPKKKVTSRSELLACLFNALGGYETSYLSSSQLLRMALLLGFEGGQREWQREYLVLCRSYNWNPKRGANRRQFAALLDDDDSDAYSNDIEVATMLCNLQAKQPQQVPREQMVKEFFNWVDLSRSQRLGSRELLRFAKHVGFEGDKAAWEKEYSFMVRRYHWPPAGCDLAQFSRMLSDPEGLCYCDNAALQVELAELELATSRPFFSKLLDPGVQKAEAQLRLKSARLIQELWRGRLQSQVLMRELRRRLAEKKELEEFRKVEASQKARMVKAAARIWRWWRPYARKQKWMRIITATKARLSRESSYKEGLRTARLGKMSRLQDAEVCRDEDGPKPLLRASLLPPSEAQKRKVKSQQQRAKEIQESRRKAQQVQERTKRIASPKFLQADVQPRDWRHIRIPWQDNWADSVTGILSKQGLSSAQEGDRFEVLNCQGVPFSFKDRRLQSSTGRRPIVQADFPMLLNIKEWKLSELLKSLRHPEKEQRQAQVAIQKQIEMLKRGRPGKLMEPQERMKLERLRQEEANLKAKCEDAKAKLFWRLETRAATLLQAMARGLRIRVQERLRLKAAQAIQRGWRGYISRLRVEHLKELTKLRLKQVKHVRNAESLFEAVHHQQEAVAIRVIRDKDFNPFSFRHAVSQQSLLHAAAQEGLAALCGELLKAAKLRGMEGFASARDWRGWTALHTAALSDQAACCRELLVAEELSHPPGCLGRNNQTALHVAALQGHTEVAKVLLNTQSFEDAVDLRDRWGRTALHCAAEQGNATAIKIAEHVAFQSFEAKNAWGATAAQLAPEELRRALQDACKRRLQRLEGSRRKRRVCTYVPGDDDDEPEAQASRPVESQASQKSSLPAAAMAKDVKETHAKPEDNASGREAARGRSRAKTNGTLPGAFSPPSR</sequence>
<feature type="region of interest" description="Disordered" evidence="4">
    <location>
        <begin position="544"/>
        <end position="597"/>
    </location>
</feature>
<dbReference type="InterPro" id="IPR018247">
    <property type="entry name" value="EF_Hand_1_Ca_BS"/>
</dbReference>
<feature type="compositionally biased region" description="Basic and acidic residues" evidence="4">
    <location>
        <begin position="578"/>
        <end position="587"/>
    </location>
</feature>
<evidence type="ECO:0000256" key="2">
    <source>
        <dbReference type="ARBA" id="ARBA00023043"/>
    </source>
</evidence>
<keyword evidence="1" id="KW-0677">Repeat</keyword>
<dbReference type="EMBL" id="CAUJNA010000601">
    <property type="protein sequence ID" value="CAJ1379125.1"/>
    <property type="molecule type" value="Genomic_DNA"/>
</dbReference>
<dbReference type="InterPro" id="IPR027417">
    <property type="entry name" value="P-loop_NTPase"/>
</dbReference>
<feature type="compositionally biased region" description="Low complexity" evidence="4">
    <location>
        <begin position="41"/>
        <end position="52"/>
    </location>
</feature>
<dbReference type="Gene3D" id="1.25.40.20">
    <property type="entry name" value="Ankyrin repeat-containing domain"/>
    <property type="match status" value="2"/>
</dbReference>
<comment type="caution">
    <text evidence="5">The sequence shown here is derived from an EMBL/GenBank/DDBJ whole genome shotgun (WGS) entry which is preliminary data.</text>
</comment>
<dbReference type="InterPro" id="IPR002110">
    <property type="entry name" value="Ankyrin_rpt"/>
</dbReference>
<dbReference type="PROSITE" id="PS50096">
    <property type="entry name" value="IQ"/>
    <property type="match status" value="2"/>
</dbReference>
<keyword evidence="6" id="KW-1185">Reference proteome</keyword>
<feature type="repeat" description="ANK" evidence="3">
    <location>
        <begin position="932"/>
        <end position="964"/>
    </location>
</feature>
<dbReference type="PROSITE" id="PS50088">
    <property type="entry name" value="ANK_REPEAT"/>
    <property type="match status" value="1"/>
</dbReference>
<evidence type="ECO:0000256" key="4">
    <source>
        <dbReference type="SAM" id="MobiDB-lite"/>
    </source>
</evidence>
<protein>
    <submittedName>
        <fullName evidence="5">Uncharacterized protein</fullName>
    </submittedName>
</protein>
<dbReference type="InterPro" id="IPR000048">
    <property type="entry name" value="IQ_motif_EF-hand-BS"/>
</dbReference>
<dbReference type="Gene3D" id="1.20.5.190">
    <property type="match status" value="1"/>
</dbReference>
<dbReference type="AlphaFoldDB" id="A0AA36MT68"/>
<dbReference type="PROSITE" id="PS50297">
    <property type="entry name" value="ANK_REP_REGION"/>
    <property type="match status" value="1"/>
</dbReference>
<dbReference type="SUPFAM" id="SSF52540">
    <property type="entry name" value="P-loop containing nucleoside triphosphate hydrolases"/>
    <property type="match status" value="1"/>
</dbReference>
<evidence type="ECO:0000256" key="1">
    <source>
        <dbReference type="ARBA" id="ARBA00022737"/>
    </source>
</evidence>
<feature type="region of interest" description="Disordered" evidence="4">
    <location>
        <begin position="1"/>
        <end position="180"/>
    </location>
</feature>
<feature type="region of interest" description="Disordered" evidence="4">
    <location>
        <begin position="1040"/>
        <end position="1115"/>
    </location>
</feature>
<feature type="compositionally biased region" description="Low complexity" evidence="4">
    <location>
        <begin position="127"/>
        <end position="151"/>
    </location>
</feature>
<feature type="compositionally biased region" description="Acidic residues" evidence="4">
    <location>
        <begin position="73"/>
        <end position="82"/>
    </location>
</feature>
<dbReference type="SMART" id="SM00015">
    <property type="entry name" value="IQ"/>
    <property type="match status" value="4"/>
</dbReference>
<dbReference type="PROSITE" id="PS00018">
    <property type="entry name" value="EF_HAND_1"/>
    <property type="match status" value="1"/>
</dbReference>
<dbReference type="SMART" id="SM00248">
    <property type="entry name" value="ANK"/>
    <property type="match status" value="3"/>
</dbReference>
<dbReference type="SUPFAM" id="SSF48403">
    <property type="entry name" value="Ankyrin repeat"/>
    <property type="match status" value="1"/>
</dbReference>
<gene>
    <name evidence="5" type="ORF">EVOR1521_LOCUS7464</name>
</gene>
<evidence type="ECO:0000313" key="6">
    <source>
        <dbReference type="Proteomes" id="UP001178507"/>
    </source>
</evidence>
<feature type="compositionally biased region" description="Basic and acidic residues" evidence="4">
    <location>
        <begin position="1075"/>
        <end position="1095"/>
    </location>
</feature>
<feature type="compositionally biased region" description="Basic and acidic residues" evidence="4">
    <location>
        <begin position="83"/>
        <end position="104"/>
    </location>
</feature>
<reference evidence="5" key="1">
    <citation type="submission" date="2023-08" db="EMBL/GenBank/DDBJ databases">
        <authorList>
            <person name="Chen Y."/>
            <person name="Shah S."/>
            <person name="Dougan E. K."/>
            <person name="Thang M."/>
            <person name="Chan C."/>
        </authorList>
    </citation>
    <scope>NUCLEOTIDE SEQUENCE</scope>
</reference>
<feature type="compositionally biased region" description="Basic and acidic residues" evidence="4">
    <location>
        <begin position="53"/>
        <end position="72"/>
    </location>
</feature>
<dbReference type="PANTHER" id="PTHR24161:SF121">
    <property type="entry name" value="M-PHASE PHOSPHOPROTEIN 8"/>
    <property type="match status" value="1"/>
</dbReference>
<feature type="compositionally biased region" description="Polar residues" evidence="4">
    <location>
        <begin position="1058"/>
        <end position="1067"/>
    </location>
</feature>